<evidence type="ECO:0000259" key="2">
    <source>
        <dbReference type="PROSITE" id="PS50024"/>
    </source>
</evidence>
<evidence type="ECO:0000313" key="4">
    <source>
        <dbReference type="Proteomes" id="UP001608902"/>
    </source>
</evidence>
<reference evidence="3 4" key="1">
    <citation type="submission" date="2024-08" db="EMBL/GenBank/DDBJ databases">
        <title>Gnathostoma spinigerum genome.</title>
        <authorList>
            <person name="Gonzalez-Bertolin B."/>
            <person name="Monzon S."/>
            <person name="Zaballos A."/>
            <person name="Jimenez P."/>
            <person name="Dekumyoy P."/>
            <person name="Varona S."/>
            <person name="Cuesta I."/>
            <person name="Sumanam S."/>
            <person name="Adisakwattana P."/>
            <person name="Gasser R.B."/>
            <person name="Hernandez-Gonzalez A."/>
            <person name="Young N.D."/>
            <person name="Perteguer M.J."/>
        </authorList>
    </citation>
    <scope>NUCLEOTIDE SEQUENCE [LARGE SCALE GENOMIC DNA]</scope>
    <source>
        <strain evidence="3">AL3</strain>
        <tissue evidence="3">Liver</tissue>
    </source>
</reference>
<feature type="domain" description="SEA" evidence="2">
    <location>
        <begin position="11"/>
        <end position="121"/>
    </location>
</feature>
<keyword evidence="4" id="KW-1185">Reference proteome</keyword>
<name>A0ABD6EXW4_9BILA</name>
<gene>
    <name evidence="3" type="ORF">AB6A40_011465</name>
</gene>
<sequence>MALSLFTALSLAIVYRITINFSDIPYSPQLARPGSEDFLNVAQRVNDALQNVLKPIPGSHRVSVLRFRYHQVIGSLVTFDIYSDSADHHALHHMLKAAIAAGHIGNYAVGQEGFEFHVLKGAGNTRYCFLIFILIVLRSKTCPFVSGHSFN</sequence>
<dbReference type="Proteomes" id="UP001608902">
    <property type="component" value="Unassembled WGS sequence"/>
</dbReference>
<feature type="chain" id="PRO_5044809601" description="SEA domain-containing protein" evidence="1">
    <location>
        <begin position="17"/>
        <end position="151"/>
    </location>
</feature>
<feature type="signal peptide" evidence="1">
    <location>
        <begin position="1"/>
        <end position="16"/>
    </location>
</feature>
<dbReference type="AlphaFoldDB" id="A0ABD6EXW4"/>
<dbReference type="SUPFAM" id="SSF82671">
    <property type="entry name" value="SEA domain"/>
    <property type="match status" value="1"/>
</dbReference>
<dbReference type="PROSITE" id="PS50024">
    <property type="entry name" value="SEA"/>
    <property type="match status" value="1"/>
</dbReference>
<dbReference type="InterPro" id="IPR036364">
    <property type="entry name" value="SEA_dom_sf"/>
</dbReference>
<evidence type="ECO:0000256" key="1">
    <source>
        <dbReference type="SAM" id="SignalP"/>
    </source>
</evidence>
<dbReference type="InterPro" id="IPR000082">
    <property type="entry name" value="SEA_dom"/>
</dbReference>
<dbReference type="EMBL" id="JBGFUD010020828">
    <property type="protein sequence ID" value="MFH4984756.1"/>
    <property type="molecule type" value="Genomic_DNA"/>
</dbReference>
<keyword evidence="1" id="KW-0732">Signal</keyword>
<evidence type="ECO:0000313" key="3">
    <source>
        <dbReference type="EMBL" id="MFH4984756.1"/>
    </source>
</evidence>
<proteinExistence type="predicted"/>
<protein>
    <recommendedName>
        <fullName evidence="2">SEA domain-containing protein</fullName>
    </recommendedName>
</protein>
<accession>A0ABD6EXW4</accession>
<comment type="caution">
    <text evidence="3">The sequence shown here is derived from an EMBL/GenBank/DDBJ whole genome shotgun (WGS) entry which is preliminary data.</text>
</comment>
<organism evidence="3 4">
    <name type="scientific">Gnathostoma spinigerum</name>
    <dbReference type="NCBI Taxonomy" id="75299"/>
    <lineage>
        <taxon>Eukaryota</taxon>
        <taxon>Metazoa</taxon>
        <taxon>Ecdysozoa</taxon>
        <taxon>Nematoda</taxon>
        <taxon>Chromadorea</taxon>
        <taxon>Rhabditida</taxon>
        <taxon>Spirurina</taxon>
        <taxon>Gnathostomatomorpha</taxon>
        <taxon>Gnathostomatoidea</taxon>
        <taxon>Gnathostomatidae</taxon>
        <taxon>Gnathostoma</taxon>
    </lineage>
</organism>
<dbReference type="Pfam" id="PF01390">
    <property type="entry name" value="SEA"/>
    <property type="match status" value="1"/>
</dbReference>